<proteinExistence type="predicted"/>
<dbReference type="KEGG" id="amob:HG15A2_03080"/>
<protein>
    <submittedName>
        <fullName evidence="2">Uncharacterized protein</fullName>
    </submittedName>
</protein>
<evidence type="ECO:0000313" key="3">
    <source>
        <dbReference type="Proteomes" id="UP000319852"/>
    </source>
</evidence>
<dbReference type="EMBL" id="CP036263">
    <property type="protein sequence ID" value="QDS97049.1"/>
    <property type="molecule type" value="Genomic_DNA"/>
</dbReference>
<keyword evidence="1" id="KW-0175">Coiled coil</keyword>
<evidence type="ECO:0000313" key="2">
    <source>
        <dbReference type="EMBL" id="QDS97049.1"/>
    </source>
</evidence>
<dbReference type="Proteomes" id="UP000319852">
    <property type="component" value="Chromosome"/>
</dbReference>
<accession>A0A517MQ96</accession>
<name>A0A517MQ96_9BACT</name>
<evidence type="ECO:0000256" key="1">
    <source>
        <dbReference type="SAM" id="Coils"/>
    </source>
</evidence>
<organism evidence="2 3">
    <name type="scientific">Adhaeretor mobilis</name>
    <dbReference type="NCBI Taxonomy" id="1930276"/>
    <lineage>
        <taxon>Bacteria</taxon>
        <taxon>Pseudomonadati</taxon>
        <taxon>Planctomycetota</taxon>
        <taxon>Planctomycetia</taxon>
        <taxon>Pirellulales</taxon>
        <taxon>Lacipirellulaceae</taxon>
        <taxon>Adhaeretor</taxon>
    </lineage>
</organism>
<reference evidence="2 3" key="1">
    <citation type="submission" date="2019-02" db="EMBL/GenBank/DDBJ databases">
        <title>Deep-cultivation of Planctomycetes and their phenomic and genomic characterization uncovers novel biology.</title>
        <authorList>
            <person name="Wiegand S."/>
            <person name="Jogler M."/>
            <person name="Boedeker C."/>
            <person name="Pinto D."/>
            <person name="Vollmers J."/>
            <person name="Rivas-Marin E."/>
            <person name="Kohn T."/>
            <person name="Peeters S.H."/>
            <person name="Heuer A."/>
            <person name="Rast P."/>
            <person name="Oberbeckmann S."/>
            <person name="Bunk B."/>
            <person name="Jeske O."/>
            <person name="Meyerdierks A."/>
            <person name="Storesund J.E."/>
            <person name="Kallscheuer N."/>
            <person name="Luecker S."/>
            <person name="Lage O.M."/>
            <person name="Pohl T."/>
            <person name="Merkel B.J."/>
            <person name="Hornburger P."/>
            <person name="Mueller R.-W."/>
            <person name="Bruemmer F."/>
            <person name="Labrenz M."/>
            <person name="Spormann A.M."/>
            <person name="Op den Camp H."/>
            <person name="Overmann J."/>
            <person name="Amann R."/>
            <person name="Jetten M.S.M."/>
            <person name="Mascher T."/>
            <person name="Medema M.H."/>
            <person name="Devos D.P."/>
            <person name="Kaster A.-K."/>
            <person name="Ovreas L."/>
            <person name="Rohde M."/>
            <person name="Galperin M.Y."/>
            <person name="Jogler C."/>
        </authorList>
    </citation>
    <scope>NUCLEOTIDE SEQUENCE [LARGE SCALE GENOMIC DNA]</scope>
    <source>
        <strain evidence="2 3">HG15A2</strain>
    </source>
</reference>
<gene>
    <name evidence="2" type="ORF">HG15A2_03080</name>
</gene>
<feature type="coiled-coil region" evidence="1">
    <location>
        <begin position="108"/>
        <end position="213"/>
    </location>
</feature>
<sequence length="221" mass="24651">MKKVLALLPAAVLMSRGVHLWARNCSMMTKTKYSISAASRVTGKSRTTIAKHLKAGKLSCLDDGSGAKLIDASELLRVYGDACDFASEEKNAEEGATTSSHSFATPSVAEATNLRERLDKEVAERERERQQLREQIEQLQESLQLAQEGHNRATLLLENQQAGGGGWEEAIASIERRLANQEADAKQERDKLKASAKRQIEHYKQQLDAELRKPFWEKLFG</sequence>
<keyword evidence="3" id="KW-1185">Reference proteome</keyword>
<dbReference type="AlphaFoldDB" id="A0A517MQ96"/>